<dbReference type="Pfam" id="PF03009">
    <property type="entry name" value="GDPD"/>
    <property type="match status" value="1"/>
</dbReference>
<dbReference type="SUPFAM" id="SSF51695">
    <property type="entry name" value="PLC-like phosphodiesterases"/>
    <property type="match status" value="1"/>
</dbReference>
<dbReference type="OrthoDB" id="9795622at2"/>
<evidence type="ECO:0000313" key="2">
    <source>
        <dbReference type="EMBL" id="USJ24138.1"/>
    </source>
</evidence>
<dbReference type="InterPro" id="IPR017946">
    <property type="entry name" value="PLC-like_Pdiesterase_TIM-brl"/>
</dbReference>
<dbReference type="Proteomes" id="UP001055460">
    <property type="component" value="Chromosome"/>
</dbReference>
<dbReference type="GO" id="GO:0006629">
    <property type="term" value="P:lipid metabolic process"/>
    <property type="evidence" value="ECO:0007669"/>
    <property type="project" value="InterPro"/>
</dbReference>
<accession>A0A9Q8Y8D3</accession>
<dbReference type="CDD" id="cd08613">
    <property type="entry name" value="GDPD_GDE4_like_1"/>
    <property type="match status" value="1"/>
</dbReference>
<reference evidence="2" key="1">
    <citation type="submission" date="2022-06" db="EMBL/GenBank/DDBJ databases">
        <title>Physiological and biochemical characterization and genomic elucidation of a strain of the genus Ensifer adhaerens M8 that combines arsenic oxidation and chromium reduction.</title>
        <authorList>
            <person name="Li X."/>
            <person name="Yu c."/>
        </authorList>
    </citation>
    <scope>NUCLEOTIDE SEQUENCE</scope>
    <source>
        <strain evidence="2">M8</strain>
    </source>
</reference>
<feature type="domain" description="GP-PDE" evidence="1">
    <location>
        <begin position="31"/>
        <end position="318"/>
    </location>
</feature>
<sequence>MKKALAIFVLFVAVVWLMNTSLFVAPPAGTAKLLAHRGMHQTYPTDNVGRDTCTATIIRTPEHPYLENTIASMQAAFDAGADVVELDVHLTPDRQFAVFHDWTLDCRTEAKGVTEETPMTALKSLDIGYGYTADGGKTFPFRGKGVGQMPTLEEVLAALPDRRFLINFKSRRAEEGAELATRVDAQPQWREAVFGVYGGEEPTRETLKRLQGMRGYDRTSTMACLTRYLGYGWSGLMPDACKNTFVIVPGNYAPLLWGWPDRFAARMKAAGSEIILLGPYGGGDFTTGIDTMQDLEMVPPGFSGYIWTNRIEMIGPALAKRQVADAGTN</sequence>
<dbReference type="GO" id="GO:0008081">
    <property type="term" value="F:phosphoric diester hydrolase activity"/>
    <property type="evidence" value="ECO:0007669"/>
    <property type="project" value="InterPro"/>
</dbReference>
<dbReference type="PANTHER" id="PTHR43805:SF1">
    <property type="entry name" value="GP-PDE DOMAIN-CONTAINING PROTEIN"/>
    <property type="match status" value="1"/>
</dbReference>
<dbReference type="EMBL" id="CP098807">
    <property type="protein sequence ID" value="USJ24138.1"/>
    <property type="molecule type" value="Genomic_DNA"/>
</dbReference>
<dbReference type="Gene3D" id="3.20.20.190">
    <property type="entry name" value="Phosphatidylinositol (PI) phosphodiesterase"/>
    <property type="match status" value="1"/>
</dbReference>
<protein>
    <submittedName>
        <fullName evidence="2">Glycerophosphodiester phosphodiesterase</fullName>
    </submittedName>
</protein>
<dbReference type="AlphaFoldDB" id="A0A9Q8Y8D3"/>
<dbReference type="PROSITE" id="PS51704">
    <property type="entry name" value="GP_PDE"/>
    <property type="match status" value="1"/>
</dbReference>
<proteinExistence type="predicted"/>
<dbReference type="PANTHER" id="PTHR43805">
    <property type="entry name" value="GLYCEROPHOSPHORYL DIESTER PHOSPHODIESTERASE"/>
    <property type="match status" value="1"/>
</dbReference>
<name>A0A9Q8Y8D3_ENSAD</name>
<evidence type="ECO:0000313" key="3">
    <source>
        <dbReference type="Proteomes" id="UP001055460"/>
    </source>
</evidence>
<dbReference type="RefSeq" id="WP_090294636.1">
    <property type="nucleotide sequence ID" value="NZ_CAXURO020000001.1"/>
</dbReference>
<gene>
    <name evidence="2" type="ORF">NE863_03875</name>
</gene>
<evidence type="ECO:0000259" key="1">
    <source>
        <dbReference type="PROSITE" id="PS51704"/>
    </source>
</evidence>
<dbReference type="InterPro" id="IPR030395">
    <property type="entry name" value="GP_PDE_dom"/>
</dbReference>
<organism evidence="2 3">
    <name type="scientific">Ensifer adhaerens</name>
    <name type="common">Sinorhizobium morelense</name>
    <dbReference type="NCBI Taxonomy" id="106592"/>
    <lineage>
        <taxon>Bacteria</taxon>
        <taxon>Pseudomonadati</taxon>
        <taxon>Pseudomonadota</taxon>
        <taxon>Alphaproteobacteria</taxon>
        <taxon>Hyphomicrobiales</taxon>
        <taxon>Rhizobiaceae</taxon>
        <taxon>Sinorhizobium/Ensifer group</taxon>
        <taxon>Ensifer</taxon>
    </lineage>
</organism>